<name>A0A364K4Z1_9BACL</name>
<accession>A0A364K4Z1</accession>
<dbReference type="RefSeq" id="WP_113658811.1">
    <property type="nucleotide sequence ID" value="NZ_KZ845666.1"/>
</dbReference>
<reference evidence="1 2" key="2">
    <citation type="submission" date="2018-06" db="EMBL/GenBank/DDBJ databases">
        <authorList>
            <person name="Zhirakovskaya E."/>
        </authorList>
    </citation>
    <scope>NUCLEOTIDE SEQUENCE [LARGE SCALE GENOMIC DNA]</scope>
    <source>
        <strain evidence="1 2">FBKL4.011</strain>
    </source>
</reference>
<keyword evidence="2" id="KW-1185">Reference proteome</keyword>
<protein>
    <submittedName>
        <fullName evidence="1">Uncharacterized protein</fullName>
    </submittedName>
</protein>
<proteinExistence type="predicted"/>
<sequence>MHREHVRMEIQRCSYDDLIKWRKHAVFCLKQFQEEQNQFEIEECEFIIRLIDQQLQHMNS</sequence>
<dbReference type="AlphaFoldDB" id="A0A364K4Z1"/>
<reference evidence="1 2" key="1">
    <citation type="submission" date="2018-06" db="EMBL/GenBank/DDBJ databases">
        <title>Thermoflavimicrobium daqus sp. nov., a thermophilic microbe isolated from Moutai-flavour Daqu.</title>
        <authorList>
            <person name="Wang X."/>
            <person name="Zhou H."/>
        </authorList>
    </citation>
    <scope>NUCLEOTIDE SEQUENCE [LARGE SCALE GENOMIC DNA]</scope>
    <source>
        <strain evidence="1 2">FBKL4.011</strain>
    </source>
</reference>
<evidence type="ECO:0000313" key="2">
    <source>
        <dbReference type="Proteomes" id="UP000251213"/>
    </source>
</evidence>
<dbReference type="Proteomes" id="UP000251213">
    <property type="component" value="Unassembled WGS sequence"/>
</dbReference>
<gene>
    <name evidence="1" type="ORF">DL897_08945</name>
</gene>
<comment type="caution">
    <text evidence="1">The sequence shown here is derived from an EMBL/GenBank/DDBJ whole genome shotgun (WGS) entry which is preliminary data.</text>
</comment>
<dbReference type="OrthoDB" id="2973198at2"/>
<organism evidence="1 2">
    <name type="scientific">Thermoflavimicrobium daqui</name>
    <dbReference type="NCBI Taxonomy" id="2137476"/>
    <lineage>
        <taxon>Bacteria</taxon>
        <taxon>Bacillati</taxon>
        <taxon>Bacillota</taxon>
        <taxon>Bacilli</taxon>
        <taxon>Bacillales</taxon>
        <taxon>Thermoactinomycetaceae</taxon>
        <taxon>Thermoflavimicrobium</taxon>
    </lineage>
</organism>
<evidence type="ECO:0000313" key="1">
    <source>
        <dbReference type="EMBL" id="RAL24440.1"/>
    </source>
</evidence>
<dbReference type="EMBL" id="QJKK01000004">
    <property type="protein sequence ID" value="RAL24440.1"/>
    <property type="molecule type" value="Genomic_DNA"/>
</dbReference>